<evidence type="ECO:0000313" key="3">
    <source>
        <dbReference type="Proteomes" id="UP000066549"/>
    </source>
</evidence>
<keyword evidence="3" id="KW-1185">Reference proteome</keyword>
<organism evidence="2 3">
    <name type="scientific">Methylophilales bacterium MBRS-H7</name>
    <dbReference type="NCBI Taxonomy" id="1623450"/>
    <lineage>
        <taxon>Bacteria</taxon>
        <taxon>Pseudomonadati</taxon>
        <taxon>Pseudomonadota</taxon>
        <taxon>Betaproteobacteria</taxon>
        <taxon>Nitrosomonadales</taxon>
        <taxon>OM43 clade</taxon>
    </lineage>
</organism>
<name>A0A0H4JBV1_9PROT</name>
<keyword evidence="1" id="KW-1133">Transmembrane helix</keyword>
<dbReference type="AlphaFoldDB" id="A0A0H4JBV1"/>
<gene>
    <name evidence="2" type="ORF">VI33_04450</name>
</gene>
<feature type="transmembrane region" description="Helical" evidence="1">
    <location>
        <begin position="20"/>
        <end position="39"/>
    </location>
</feature>
<proteinExistence type="predicted"/>
<evidence type="ECO:0000256" key="1">
    <source>
        <dbReference type="SAM" id="Phobius"/>
    </source>
</evidence>
<accession>A0A0H4JBV1</accession>
<protein>
    <submittedName>
        <fullName evidence="2">Uncharacterized protein</fullName>
    </submittedName>
</protein>
<evidence type="ECO:0000313" key="2">
    <source>
        <dbReference type="EMBL" id="AKO65967.1"/>
    </source>
</evidence>
<reference evidence="2 3" key="1">
    <citation type="submission" date="2015-03" db="EMBL/GenBank/DDBJ databases">
        <title>Comparative analysis of the OM43 clade including a novel species from Red Sea uncovers genomic and metabolic diversity among marine methylotrophs.</title>
        <authorList>
            <person name="Jimenez-Infante F."/>
            <person name="Ngugi D.K."/>
            <person name="Vinu M."/>
            <person name="Alam I."/>
            <person name="Kamau A."/>
            <person name="Blom J."/>
            <person name="Bajic V.B."/>
            <person name="Stingl U."/>
        </authorList>
    </citation>
    <scope>NUCLEOTIDE SEQUENCE [LARGE SCALE GENOMIC DNA]</scope>
    <source>
        <strain evidence="2 3">MBRSH7</strain>
    </source>
</reference>
<keyword evidence="1" id="KW-0472">Membrane</keyword>
<keyword evidence="1" id="KW-0812">Transmembrane</keyword>
<dbReference type="Proteomes" id="UP000066549">
    <property type="component" value="Chromosome"/>
</dbReference>
<feature type="transmembrane region" description="Helical" evidence="1">
    <location>
        <begin position="74"/>
        <end position="95"/>
    </location>
</feature>
<dbReference type="EMBL" id="CP011002">
    <property type="protein sequence ID" value="AKO65967.1"/>
    <property type="molecule type" value="Genomic_DNA"/>
</dbReference>
<sequence length="108" mass="13110">MKKLNAFCLKILQFFESRSILFYIFWLSFFTGEIFFQMLKRIKGCSPFFNENKLIGYGFDHYQVVACDPIEKGFVEVCMLVCLFTVIAYFIWYVFKCFRFIYRLGFQR</sequence>